<evidence type="ECO:0000313" key="2">
    <source>
        <dbReference type="EMBL" id="OKA06802.1"/>
    </source>
</evidence>
<accession>A0A154MH01</accession>
<protein>
    <submittedName>
        <fullName evidence="1">Uncharacterized protein</fullName>
    </submittedName>
</protein>
<evidence type="ECO:0000313" key="1">
    <source>
        <dbReference type="EMBL" id="KZB83758.1"/>
    </source>
</evidence>
<name>A0A154MH01_9PSEU</name>
<evidence type="ECO:0000313" key="3">
    <source>
        <dbReference type="Proteomes" id="UP000076321"/>
    </source>
</evidence>
<dbReference type="AlphaFoldDB" id="A0A154MH01"/>
<sequence>MTRSTAGAVWQVRFVERSRYRVEYCCRGSGAGTFEVVLTPWLRAAVDLSAEDDALALCAAGLVLDSLLPAETPIPREVDLETLAYADPSFVPELRGRLRHGTDRELVTESA</sequence>
<dbReference type="Proteomes" id="UP000076321">
    <property type="component" value="Unassembled WGS sequence"/>
</dbReference>
<dbReference type="OrthoDB" id="9966185at2"/>
<evidence type="ECO:0000313" key="4">
    <source>
        <dbReference type="Proteomes" id="UP000186883"/>
    </source>
</evidence>
<reference evidence="1 3" key="1">
    <citation type="submission" date="2015-12" db="EMBL/GenBank/DDBJ databases">
        <title>Amycolatopsis regifaucium genome sequencing and assembly.</title>
        <authorList>
            <person name="Mayilraj S."/>
        </authorList>
    </citation>
    <scope>NUCLEOTIDE SEQUENCE [LARGE SCALE GENOMIC DNA]</scope>
    <source>
        <strain evidence="1 3">GY080</strain>
    </source>
</reference>
<comment type="caution">
    <text evidence="1">The sequence shown here is derived from an EMBL/GenBank/DDBJ whole genome shotgun (WGS) entry which is preliminary data.</text>
</comment>
<gene>
    <name evidence="2" type="ORF">ATP06_0219885</name>
    <name evidence="1" type="ORF">AVL48_34745</name>
</gene>
<proteinExistence type="predicted"/>
<dbReference type="EMBL" id="LQCI01000018">
    <property type="protein sequence ID" value="KZB83758.1"/>
    <property type="molecule type" value="Genomic_DNA"/>
</dbReference>
<keyword evidence="4" id="KW-1185">Reference proteome</keyword>
<organism evidence="1 3">
    <name type="scientific">Amycolatopsis regifaucium</name>
    <dbReference type="NCBI Taxonomy" id="546365"/>
    <lineage>
        <taxon>Bacteria</taxon>
        <taxon>Bacillati</taxon>
        <taxon>Actinomycetota</taxon>
        <taxon>Actinomycetes</taxon>
        <taxon>Pseudonocardiales</taxon>
        <taxon>Pseudonocardiaceae</taxon>
        <taxon>Amycolatopsis</taxon>
    </lineage>
</organism>
<dbReference type="EMBL" id="LOBU02000014">
    <property type="protein sequence ID" value="OKA06802.1"/>
    <property type="molecule type" value="Genomic_DNA"/>
</dbReference>
<reference evidence="2 4" key="2">
    <citation type="submission" date="2016-11" db="EMBL/GenBank/DDBJ databases">
        <title>Genome sequencing of Amycolatopsis regifaucium.</title>
        <authorList>
            <person name="Mayilraj S."/>
            <person name="Kaur N."/>
        </authorList>
    </citation>
    <scope>NUCLEOTIDE SEQUENCE [LARGE SCALE GENOMIC DNA]</scope>
    <source>
        <strain evidence="2 4">GY080</strain>
    </source>
</reference>
<dbReference type="RefSeq" id="WP_061982161.1">
    <property type="nucleotide sequence ID" value="NZ_FOPQ01000003.1"/>
</dbReference>
<dbReference type="Proteomes" id="UP000186883">
    <property type="component" value="Unassembled WGS sequence"/>
</dbReference>